<reference evidence="1 2" key="1">
    <citation type="submission" date="2024-10" db="EMBL/GenBank/DDBJ databases">
        <title>The Natural Products Discovery Center: Release of the First 8490 Sequenced Strains for Exploring Actinobacteria Biosynthetic Diversity.</title>
        <authorList>
            <person name="Kalkreuter E."/>
            <person name="Kautsar S.A."/>
            <person name="Yang D."/>
            <person name="Bader C.D."/>
            <person name="Teijaro C.N."/>
            <person name="Fluegel L."/>
            <person name="Davis C.M."/>
            <person name="Simpson J.R."/>
            <person name="Lauterbach L."/>
            <person name="Steele A.D."/>
            <person name="Gui C."/>
            <person name="Meng S."/>
            <person name="Li G."/>
            <person name="Viehrig K."/>
            <person name="Ye F."/>
            <person name="Su P."/>
            <person name="Kiefer A.F."/>
            <person name="Nichols A."/>
            <person name="Cepeda A.J."/>
            <person name="Yan W."/>
            <person name="Fan B."/>
            <person name="Jiang Y."/>
            <person name="Adhikari A."/>
            <person name="Zheng C.-J."/>
            <person name="Schuster L."/>
            <person name="Cowan T.M."/>
            <person name="Smanski M.J."/>
            <person name="Chevrette M.G."/>
            <person name="De Carvalho L.P.S."/>
            <person name="Shen B."/>
        </authorList>
    </citation>
    <scope>NUCLEOTIDE SEQUENCE [LARGE SCALE GENOMIC DNA]</scope>
    <source>
        <strain evidence="1 2">NPDC019481</strain>
    </source>
</reference>
<keyword evidence="2" id="KW-1185">Reference proteome</keyword>
<name>A0ABW7XQD5_9MICO</name>
<proteinExistence type="predicted"/>
<organism evidence="1 2">
    <name type="scientific">Promicromonospora kroppenstedtii</name>
    <dbReference type="NCBI Taxonomy" id="440482"/>
    <lineage>
        <taxon>Bacteria</taxon>
        <taxon>Bacillati</taxon>
        <taxon>Actinomycetota</taxon>
        <taxon>Actinomycetes</taxon>
        <taxon>Micrococcales</taxon>
        <taxon>Promicromonosporaceae</taxon>
        <taxon>Promicromonospora</taxon>
    </lineage>
</organism>
<dbReference type="RefSeq" id="WP_397406683.1">
    <property type="nucleotide sequence ID" value="NZ_JBIRYI010000014.1"/>
</dbReference>
<evidence type="ECO:0000313" key="1">
    <source>
        <dbReference type="EMBL" id="MFI2489439.1"/>
    </source>
</evidence>
<comment type="caution">
    <text evidence="1">The sequence shown here is derived from an EMBL/GenBank/DDBJ whole genome shotgun (WGS) entry which is preliminary data.</text>
</comment>
<sequence length="146" mass="15908">MGEGWARRRRRLVDRLSESGPVGGGLAALLSLGKARNPDCEELLTTTALAVEGVVSAEFECSDQFGGGWQRGKVVVRASSEDEAVRVMEALLRAFAAEPRLEPRWATPQEYRNEDGSVVVGARHAGFSGVPTIRQVREHYEEGLAE</sequence>
<accession>A0ABW7XQD5</accession>
<evidence type="ECO:0000313" key="2">
    <source>
        <dbReference type="Proteomes" id="UP001611580"/>
    </source>
</evidence>
<gene>
    <name evidence="1" type="ORF">ACH47X_21180</name>
</gene>
<dbReference type="EMBL" id="JBIRYI010000014">
    <property type="protein sequence ID" value="MFI2489439.1"/>
    <property type="molecule type" value="Genomic_DNA"/>
</dbReference>
<dbReference type="Proteomes" id="UP001611580">
    <property type="component" value="Unassembled WGS sequence"/>
</dbReference>
<protein>
    <submittedName>
        <fullName evidence="1">Uncharacterized protein</fullName>
    </submittedName>
</protein>